<keyword evidence="7" id="KW-1185">Reference proteome</keyword>
<protein>
    <recommendedName>
        <fullName evidence="2">phosphoribosylglycinamide formyltransferase 1</fullName>
        <ecNumber evidence="2">2.1.2.2</ecNumber>
    </recommendedName>
</protein>
<dbReference type="NCBIfam" id="TIGR00639">
    <property type="entry name" value="PurN"/>
    <property type="match status" value="1"/>
</dbReference>
<dbReference type="InterPro" id="IPR004607">
    <property type="entry name" value="GART"/>
</dbReference>
<evidence type="ECO:0000256" key="1">
    <source>
        <dbReference type="ARBA" id="ARBA00005054"/>
    </source>
</evidence>
<keyword evidence="4" id="KW-0658">Purine biosynthesis</keyword>
<proteinExistence type="inferred from homology"/>
<dbReference type="CDD" id="cd08645">
    <property type="entry name" value="FMT_core_GART"/>
    <property type="match status" value="1"/>
</dbReference>
<dbReference type="GO" id="GO:0006189">
    <property type="term" value="P:'de novo' IMP biosynthetic process"/>
    <property type="evidence" value="ECO:0007669"/>
    <property type="project" value="InterPro"/>
</dbReference>
<feature type="domain" description="Formyl transferase N-terminal" evidence="5">
    <location>
        <begin position="64"/>
        <end position="247"/>
    </location>
</feature>
<evidence type="ECO:0000313" key="6">
    <source>
        <dbReference type="EMBL" id="GJQ11315.1"/>
    </source>
</evidence>
<evidence type="ECO:0000313" key="7">
    <source>
        <dbReference type="Proteomes" id="UP001061958"/>
    </source>
</evidence>
<gene>
    <name evidence="6" type="ORF">GpartN1_g3106.t1</name>
</gene>
<dbReference type="OrthoDB" id="2018833at2759"/>
<dbReference type="EMBL" id="BQMJ01000023">
    <property type="protein sequence ID" value="GJQ11315.1"/>
    <property type="molecule type" value="Genomic_DNA"/>
</dbReference>
<dbReference type="AlphaFoldDB" id="A0A9C7PVL7"/>
<dbReference type="EC" id="2.1.2.2" evidence="2"/>
<evidence type="ECO:0000256" key="3">
    <source>
        <dbReference type="ARBA" id="ARBA00022679"/>
    </source>
</evidence>
<reference evidence="6" key="1">
    <citation type="journal article" date="2022" name="Proc. Natl. Acad. Sci. U.S.A.">
        <title>Life cycle and functional genomics of the unicellular red alga Galdieria for elucidating algal and plant evolution and industrial use.</title>
        <authorList>
            <person name="Hirooka S."/>
            <person name="Itabashi T."/>
            <person name="Ichinose T.M."/>
            <person name="Onuma R."/>
            <person name="Fujiwara T."/>
            <person name="Yamashita S."/>
            <person name="Jong L.W."/>
            <person name="Tomita R."/>
            <person name="Iwane A.H."/>
            <person name="Miyagishima S.Y."/>
        </authorList>
    </citation>
    <scope>NUCLEOTIDE SEQUENCE</scope>
    <source>
        <strain evidence="6">NBRC 102759</strain>
    </source>
</reference>
<name>A0A9C7PVL7_9RHOD</name>
<dbReference type="HAMAP" id="MF_01930">
    <property type="entry name" value="PurN"/>
    <property type="match status" value="1"/>
</dbReference>
<dbReference type="Gene3D" id="3.40.50.170">
    <property type="entry name" value="Formyl transferase, N-terminal domain"/>
    <property type="match status" value="1"/>
</dbReference>
<dbReference type="Proteomes" id="UP001061958">
    <property type="component" value="Unassembled WGS sequence"/>
</dbReference>
<dbReference type="SUPFAM" id="SSF53328">
    <property type="entry name" value="Formyltransferase"/>
    <property type="match status" value="1"/>
</dbReference>
<dbReference type="GO" id="GO:0004644">
    <property type="term" value="F:phosphoribosylglycinamide formyltransferase activity"/>
    <property type="evidence" value="ECO:0007669"/>
    <property type="project" value="UniProtKB-EC"/>
</dbReference>
<dbReference type="InterPro" id="IPR036477">
    <property type="entry name" value="Formyl_transf_N_sf"/>
</dbReference>
<evidence type="ECO:0000256" key="4">
    <source>
        <dbReference type="ARBA" id="ARBA00022755"/>
    </source>
</evidence>
<organism evidence="6 7">
    <name type="scientific">Galdieria partita</name>
    <dbReference type="NCBI Taxonomy" id="83374"/>
    <lineage>
        <taxon>Eukaryota</taxon>
        <taxon>Rhodophyta</taxon>
        <taxon>Bangiophyceae</taxon>
        <taxon>Galdieriales</taxon>
        <taxon>Galdieriaceae</taxon>
        <taxon>Galdieria</taxon>
    </lineage>
</organism>
<evidence type="ECO:0000256" key="2">
    <source>
        <dbReference type="ARBA" id="ARBA00012254"/>
    </source>
</evidence>
<accession>A0A9C7PVL7</accession>
<sequence length="277" mass="31095">MKSYDPIAFLQVFSSHESFKWVVRNSTLKTQRGFTKIRDNRNDLQSGYFYLRRKHSCGVQMVVNTAVFVSGGGRSLENLLRYWDKGDLGEAQIVTVVSSKNGTKALEIAKSWSIPTQVVSPRNYPSNIEFSQALIDICLFYDASLIVLAGWLHFFHIPASFQGRVINIHPSLIPSFCGKGYYGMKVHKAVLEFGVKITGCTVHFADNEYDHGPIILQKAVDVLETDSVDTLSRRVFEAEKVALPEAVRLFSKGRLKVEGRRVQILKEAVEKTCNDGG</sequence>
<reference evidence="6" key="2">
    <citation type="submission" date="2022-01" db="EMBL/GenBank/DDBJ databases">
        <authorList>
            <person name="Hirooka S."/>
            <person name="Miyagishima S.Y."/>
        </authorList>
    </citation>
    <scope>NUCLEOTIDE SEQUENCE</scope>
    <source>
        <strain evidence="6">NBRC 102759</strain>
    </source>
</reference>
<dbReference type="Pfam" id="PF00551">
    <property type="entry name" value="Formyl_trans_N"/>
    <property type="match status" value="1"/>
</dbReference>
<dbReference type="PANTHER" id="PTHR43369:SF2">
    <property type="entry name" value="PHOSPHORIBOSYLGLYCINAMIDE FORMYLTRANSFERASE"/>
    <property type="match status" value="1"/>
</dbReference>
<evidence type="ECO:0000259" key="5">
    <source>
        <dbReference type="Pfam" id="PF00551"/>
    </source>
</evidence>
<dbReference type="InterPro" id="IPR002376">
    <property type="entry name" value="Formyl_transf_N"/>
</dbReference>
<keyword evidence="3" id="KW-0808">Transferase</keyword>
<dbReference type="PANTHER" id="PTHR43369">
    <property type="entry name" value="PHOSPHORIBOSYLGLYCINAMIDE FORMYLTRANSFERASE"/>
    <property type="match status" value="1"/>
</dbReference>
<comment type="pathway">
    <text evidence="1">Purine metabolism; IMP biosynthesis via de novo pathway; N(2)-formyl-N(1)-(5-phospho-D-ribosyl)glycinamide from N(1)-(5-phospho-D-ribosyl)glycinamide (10-formyl THF route): step 1/1.</text>
</comment>
<dbReference type="GO" id="GO:0005829">
    <property type="term" value="C:cytosol"/>
    <property type="evidence" value="ECO:0007669"/>
    <property type="project" value="TreeGrafter"/>
</dbReference>
<comment type="caution">
    <text evidence="6">The sequence shown here is derived from an EMBL/GenBank/DDBJ whole genome shotgun (WGS) entry which is preliminary data.</text>
</comment>